<evidence type="ECO:0000313" key="4">
    <source>
        <dbReference type="EMBL" id="SFE54641.1"/>
    </source>
</evidence>
<evidence type="ECO:0000256" key="2">
    <source>
        <dbReference type="SAM" id="SignalP"/>
    </source>
</evidence>
<proteinExistence type="predicted"/>
<name>A0A1I2BEP4_9BACT</name>
<dbReference type="STRING" id="54.SAMN02745121_04643"/>
<dbReference type="Pfam" id="PF13485">
    <property type="entry name" value="Peptidase_MA_2"/>
    <property type="match status" value="1"/>
</dbReference>
<dbReference type="EMBL" id="FOMX01000015">
    <property type="protein sequence ID" value="SFE54641.1"/>
    <property type="molecule type" value="Genomic_DNA"/>
</dbReference>
<dbReference type="OrthoDB" id="5507545at2"/>
<dbReference type="InterPro" id="IPR039568">
    <property type="entry name" value="Peptidase_MA-like_dom"/>
</dbReference>
<keyword evidence="1" id="KW-0812">Transmembrane</keyword>
<reference evidence="5" key="1">
    <citation type="submission" date="2016-10" db="EMBL/GenBank/DDBJ databases">
        <authorList>
            <person name="Varghese N."/>
            <person name="Submissions S."/>
        </authorList>
    </citation>
    <scope>NUCLEOTIDE SEQUENCE [LARGE SCALE GENOMIC DNA]</scope>
    <source>
        <strain evidence="5">ATCC 25963</strain>
    </source>
</reference>
<dbReference type="RefSeq" id="WP_096326389.1">
    <property type="nucleotide sequence ID" value="NZ_FOMX01000015.1"/>
</dbReference>
<feature type="transmembrane region" description="Helical" evidence="1">
    <location>
        <begin position="271"/>
        <end position="296"/>
    </location>
</feature>
<feature type="chain" id="PRO_5011594903" evidence="2">
    <location>
        <begin position="29"/>
        <end position="322"/>
    </location>
</feature>
<dbReference type="AlphaFoldDB" id="A0A1I2BEP4"/>
<dbReference type="Proteomes" id="UP000199400">
    <property type="component" value="Unassembled WGS sequence"/>
</dbReference>
<keyword evidence="1" id="KW-0472">Membrane</keyword>
<feature type="signal peptide" evidence="2">
    <location>
        <begin position="1"/>
        <end position="28"/>
    </location>
</feature>
<evidence type="ECO:0000256" key="1">
    <source>
        <dbReference type="SAM" id="Phobius"/>
    </source>
</evidence>
<accession>A0A1I2BEP4</accession>
<keyword evidence="1" id="KW-1133">Transmembrane helix</keyword>
<keyword evidence="5" id="KW-1185">Reference proteome</keyword>
<evidence type="ECO:0000259" key="3">
    <source>
        <dbReference type="Pfam" id="PF13485"/>
    </source>
</evidence>
<organism evidence="4 5">
    <name type="scientific">Nannocystis exedens</name>
    <dbReference type="NCBI Taxonomy" id="54"/>
    <lineage>
        <taxon>Bacteria</taxon>
        <taxon>Pseudomonadati</taxon>
        <taxon>Myxococcota</taxon>
        <taxon>Polyangia</taxon>
        <taxon>Nannocystales</taxon>
        <taxon>Nannocystaceae</taxon>
        <taxon>Nannocystis</taxon>
    </lineage>
</organism>
<feature type="domain" description="Peptidase MA-like" evidence="3">
    <location>
        <begin position="106"/>
        <end position="265"/>
    </location>
</feature>
<keyword evidence="2" id="KW-0732">Signal</keyword>
<gene>
    <name evidence="4" type="ORF">SAMN02745121_04643</name>
</gene>
<evidence type="ECO:0000313" key="5">
    <source>
        <dbReference type="Proteomes" id="UP000199400"/>
    </source>
</evidence>
<protein>
    <submittedName>
        <fullName evidence="4">Peptidase MA superfamily protein</fullName>
    </submittedName>
</protein>
<sequence>MTRPWRAALGLFLAALLFLFVAPQAARADVSRPVGWSLASATSQVHVGRVTLRYDPRLEDEALAVAREIPRAWSEIEHELAGDLEDTLTIHFVSHSGRIAEGTGMPQWAAGVAHPPTGEIAIAAHAPDGSLTDLDGLLRHEMAHVALYRATGGQPLPRWFHEGVAESFGEEIDLMRSQTLAGAIFGAGVPHLEQLEQNFRATDAITATVSYAAARDFVNFLRWRDEDGSDLRQALAQVKQGKNFEAAFVNGFGRTLAELDTEWRGGLTGRFMWFPIVSGDGLPMALAFPLVFLAAVRRRRHLREGWARLEAEDAALRAPFAA</sequence>